<dbReference type="EMBL" id="CAEZXB010000010">
    <property type="protein sequence ID" value="CAB4675313.1"/>
    <property type="molecule type" value="Genomic_DNA"/>
</dbReference>
<dbReference type="AlphaFoldDB" id="A0A6J7BIF0"/>
<dbReference type="SUPFAM" id="SSF49879">
    <property type="entry name" value="SMAD/FHA domain"/>
    <property type="match status" value="1"/>
</dbReference>
<dbReference type="InterPro" id="IPR008984">
    <property type="entry name" value="SMAD_FHA_dom_sf"/>
</dbReference>
<dbReference type="PANTHER" id="PTHR23308">
    <property type="entry name" value="NUCLEAR INHIBITOR OF PROTEIN PHOSPHATASE-1"/>
    <property type="match status" value="1"/>
</dbReference>
<protein>
    <submittedName>
        <fullName evidence="4">Unannotated protein</fullName>
    </submittedName>
</protein>
<sequence>MRCSTCGVEKSTPCACSNELTTTLHLNRAHTPMPVGSAFQGMDENLTDEERTVLRGLAAQSAVLIIQRGPSAGSRFLLDANEESVGRHPDSSIFLDDVSVSRKHALLTRQEKGFAIADIGSLNGTYVNGDRVEKVSLHSGDEVRIGKYRLIYFTGDMS</sequence>
<dbReference type="Pfam" id="PF00498">
    <property type="entry name" value="FHA"/>
    <property type="match status" value="1"/>
</dbReference>
<dbReference type="EMBL" id="CAFBAA010000058">
    <property type="protein sequence ID" value="CAB4845366.1"/>
    <property type="molecule type" value="Genomic_DNA"/>
</dbReference>
<evidence type="ECO:0000313" key="2">
    <source>
        <dbReference type="EMBL" id="CAB4675313.1"/>
    </source>
</evidence>
<dbReference type="InterPro" id="IPR050923">
    <property type="entry name" value="Cell_Proc_Reg/RNA_Proc"/>
</dbReference>
<dbReference type="InterPro" id="IPR000253">
    <property type="entry name" value="FHA_dom"/>
</dbReference>
<evidence type="ECO:0000259" key="1">
    <source>
        <dbReference type="PROSITE" id="PS50006"/>
    </source>
</evidence>
<dbReference type="PROSITE" id="PS50006">
    <property type="entry name" value="FHA_DOMAIN"/>
    <property type="match status" value="1"/>
</dbReference>
<dbReference type="EMBL" id="CAFBRC010000118">
    <property type="protein sequence ID" value="CAB5077844.1"/>
    <property type="molecule type" value="Genomic_DNA"/>
</dbReference>
<gene>
    <name evidence="2" type="ORF">UFOPK2342_00734</name>
    <name evidence="3" type="ORF">UFOPK2423_00961</name>
    <name evidence="4" type="ORF">UFOPK3266_01569</name>
    <name evidence="5" type="ORF">UFOPK4367_01375</name>
</gene>
<name>A0A6J7BIF0_9ZZZZ</name>
<evidence type="ECO:0000313" key="3">
    <source>
        <dbReference type="EMBL" id="CAB4697476.1"/>
    </source>
</evidence>
<accession>A0A6J7BIF0</accession>
<proteinExistence type="predicted"/>
<evidence type="ECO:0000313" key="4">
    <source>
        <dbReference type="EMBL" id="CAB4845366.1"/>
    </source>
</evidence>
<dbReference type="Gene3D" id="2.60.200.20">
    <property type="match status" value="1"/>
</dbReference>
<evidence type="ECO:0000313" key="5">
    <source>
        <dbReference type="EMBL" id="CAB5077844.1"/>
    </source>
</evidence>
<reference evidence="4" key="1">
    <citation type="submission" date="2020-05" db="EMBL/GenBank/DDBJ databases">
        <authorList>
            <person name="Chiriac C."/>
            <person name="Salcher M."/>
            <person name="Ghai R."/>
            <person name="Kavagutti S V."/>
        </authorList>
    </citation>
    <scope>NUCLEOTIDE SEQUENCE</scope>
</reference>
<dbReference type="EMBL" id="CAEZXN010000020">
    <property type="protein sequence ID" value="CAB4697476.1"/>
    <property type="molecule type" value="Genomic_DNA"/>
</dbReference>
<organism evidence="4">
    <name type="scientific">freshwater metagenome</name>
    <dbReference type="NCBI Taxonomy" id="449393"/>
    <lineage>
        <taxon>unclassified sequences</taxon>
        <taxon>metagenomes</taxon>
        <taxon>ecological metagenomes</taxon>
    </lineage>
</organism>
<feature type="domain" description="FHA" evidence="1">
    <location>
        <begin position="83"/>
        <end position="132"/>
    </location>
</feature>
<dbReference type="SMART" id="SM00240">
    <property type="entry name" value="FHA"/>
    <property type="match status" value="1"/>
</dbReference>